<feature type="domain" description="DUF2089" evidence="1">
    <location>
        <begin position="25"/>
        <end position="71"/>
    </location>
</feature>
<gene>
    <name evidence="3" type="ORF">KDA27_16430</name>
</gene>
<dbReference type="EMBL" id="JAGQHS010000096">
    <property type="protein sequence ID" value="MCA9757392.1"/>
    <property type="molecule type" value="Genomic_DNA"/>
</dbReference>
<feature type="domain" description="DUF2089" evidence="2">
    <location>
        <begin position="2"/>
        <end position="23"/>
    </location>
</feature>
<comment type="caution">
    <text evidence="3">The sequence shown here is derived from an EMBL/GenBank/DDBJ whole genome shotgun (WGS) entry which is preliminary data.</text>
</comment>
<dbReference type="Pfam" id="PF22747">
    <property type="entry name" value="Zn_ribbon_DUF2089"/>
    <property type="match status" value="1"/>
</dbReference>
<organism evidence="3 4">
    <name type="scientific">Eiseniibacteriota bacterium</name>
    <dbReference type="NCBI Taxonomy" id="2212470"/>
    <lineage>
        <taxon>Bacteria</taxon>
        <taxon>Candidatus Eiseniibacteriota</taxon>
    </lineage>
</organism>
<proteinExistence type="predicted"/>
<reference evidence="3" key="1">
    <citation type="submission" date="2020-04" db="EMBL/GenBank/DDBJ databases">
        <authorList>
            <person name="Zhang T."/>
        </authorList>
    </citation>
    <scope>NUCLEOTIDE SEQUENCE</scope>
    <source>
        <strain evidence="3">HKST-UBA02</strain>
    </source>
</reference>
<evidence type="ECO:0000313" key="3">
    <source>
        <dbReference type="EMBL" id="MCA9757392.1"/>
    </source>
</evidence>
<accession>A0A956NEN0</accession>
<name>A0A956NEN0_UNCEI</name>
<evidence type="ECO:0000313" key="4">
    <source>
        <dbReference type="Proteomes" id="UP000739538"/>
    </source>
</evidence>
<protein>
    <submittedName>
        <fullName evidence="3">DUF2089 domain-containing protein</fullName>
    </submittedName>
</protein>
<evidence type="ECO:0000259" key="2">
    <source>
        <dbReference type="Pfam" id="PF22747"/>
    </source>
</evidence>
<sequence>MTTLTCAGCGTRIEGRFSLCRFCQLDESTRALLEGFLRARGNIRELQRELGVSYPTARARLEQLWDQLGYQKPDGDPPESAEDIVAQLKSGEIGIEEAESRLRQRRG</sequence>
<dbReference type="InterPro" id="IPR018658">
    <property type="entry name" value="DUF2089"/>
</dbReference>
<evidence type="ECO:0000259" key="1">
    <source>
        <dbReference type="Pfam" id="PF09862"/>
    </source>
</evidence>
<reference evidence="3" key="2">
    <citation type="journal article" date="2021" name="Microbiome">
        <title>Successional dynamics and alternative stable states in a saline activated sludge microbial community over 9 years.</title>
        <authorList>
            <person name="Wang Y."/>
            <person name="Ye J."/>
            <person name="Ju F."/>
            <person name="Liu L."/>
            <person name="Boyd J.A."/>
            <person name="Deng Y."/>
            <person name="Parks D.H."/>
            <person name="Jiang X."/>
            <person name="Yin X."/>
            <person name="Woodcroft B.J."/>
            <person name="Tyson G.W."/>
            <person name="Hugenholtz P."/>
            <person name="Polz M.F."/>
            <person name="Zhang T."/>
        </authorList>
    </citation>
    <scope>NUCLEOTIDE SEQUENCE</scope>
    <source>
        <strain evidence="3">HKST-UBA02</strain>
    </source>
</reference>
<dbReference type="InterPro" id="IPR053957">
    <property type="entry name" value="DUF2089_Zn_ribbon"/>
</dbReference>
<dbReference type="Proteomes" id="UP000739538">
    <property type="component" value="Unassembled WGS sequence"/>
</dbReference>
<dbReference type="Pfam" id="PF09862">
    <property type="entry name" value="DUF2089"/>
    <property type="match status" value="1"/>
</dbReference>
<dbReference type="AlphaFoldDB" id="A0A956NEN0"/>